<dbReference type="InterPro" id="IPR036065">
    <property type="entry name" value="BolA-like_sf"/>
</dbReference>
<dbReference type="InterPro" id="IPR050961">
    <property type="entry name" value="BolA/IbaG_stress_morph_reg"/>
</dbReference>
<evidence type="ECO:0000256" key="2">
    <source>
        <dbReference type="RuleBase" id="RU003860"/>
    </source>
</evidence>
<protein>
    <submittedName>
        <fullName evidence="3">BolA family transcriptional regulator</fullName>
    </submittedName>
</protein>
<dbReference type="EMBL" id="CP031222">
    <property type="protein sequence ID" value="AXI03405.1"/>
    <property type="molecule type" value="Genomic_DNA"/>
</dbReference>
<dbReference type="GO" id="GO:0006351">
    <property type="term" value="P:DNA-templated transcription"/>
    <property type="evidence" value="ECO:0007669"/>
    <property type="project" value="TreeGrafter"/>
</dbReference>
<dbReference type="KEGG" id="mbah:HYN46_11475"/>
<evidence type="ECO:0000256" key="1">
    <source>
        <dbReference type="ARBA" id="ARBA00005578"/>
    </source>
</evidence>
<dbReference type="GO" id="GO:0005829">
    <property type="term" value="C:cytosol"/>
    <property type="evidence" value="ECO:0007669"/>
    <property type="project" value="TreeGrafter"/>
</dbReference>
<dbReference type="RefSeq" id="WP_114899513.1">
    <property type="nucleotide sequence ID" value="NZ_CP031222.1"/>
</dbReference>
<dbReference type="PANTHER" id="PTHR46229:SF2">
    <property type="entry name" value="BOLA-LIKE PROTEIN 1"/>
    <property type="match status" value="1"/>
</dbReference>
<comment type="similarity">
    <text evidence="1 2">Belongs to the BolA/IbaG family.</text>
</comment>
<evidence type="ECO:0000313" key="4">
    <source>
        <dbReference type="Proteomes" id="UP000253940"/>
    </source>
</evidence>
<keyword evidence="4" id="KW-1185">Reference proteome</keyword>
<dbReference type="PIRSF" id="PIRSF003113">
    <property type="entry name" value="BolA"/>
    <property type="match status" value="1"/>
</dbReference>
<gene>
    <name evidence="3" type="ORF">HYN46_11475</name>
</gene>
<reference evidence="3 4" key="1">
    <citation type="submission" date="2018-07" db="EMBL/GenBank/DDBJ databases">
        <title>Genome sequencing of Moraxellaceae gen. HYN0046.</title>
        <authorList>
            <person name="Kim M."/>
            <person name="Yi H."/>
        </authorList>
    </citation>
    <scope>NUCLEOTIDE SEQUENCE [LARGE SCALE GENOMIC DNA]</scope>
    <source>
        <strain evidence="3 4">HYN0046</strain>
    </source>
</reference>
<dbReference type="Gene3D" id="3.10.20.90">
    <property type="entry name" value="Phosphatidylinositol 3-kinase Catalytic Subunit, Chain A, domain 1"/>
    <property type="match status" value="1"/>
</dbReference>
<evidence type="ECO:0000313" key="3">
    <source>
        <dbReference type="EMBL" id="AXI03405.1"/>
    </source>
</evidence>
<organism evidence="3 4">
    <name type="scientific">Aquirhabdus parva</name>
    <dbReference type="NCBI Taxonomy" id="2283318"/>
    <lineage>
        <taxon>Bacteria</taxon>
        <taxon>Pseudomonadati</taxon>
        <taxon>Pseudomonadota</taxon>
        <taxon>Gammaproteobacteria</taxon>
        <taxon>Moraxellales</taxon>
        <taxon>Moraxellaceae</taxon>
        <taxon>Aquirhabdus</taxon>
    </lineage>
</organism>
<dbReference type="SUPFAM" id="SSF82657">
    <property type="entry name" value="BolA-like"/>
    <property type="match status" value="1"/>
</dbReference>
<dbReference type="Pfam" id="PF01722">
    <property type="entry name" value="BolA"/>
    <property type="match status" value="1"/>
</dbReference>
<dbReference type="PANTHER" id="PTHR46229">
    <property type="entry name" value="BOLA TRANSCRIPTION REGULATOR"/>
    <property type="match status" value="1"/>
</dbReference>
<dbReference type="AlphaFoldDB" id="A0A345P7Z6"/>
<sequence length="105" mass="11445">MVDVIDAPVQQLLKERMGTLTPIVLEIVNESQGHGGYYPGKESHFKLTIVSPVFDGLRAVQRHQKVYAAAGDLLSVGKIHALAIHAYAPDEWQGQSVDSPNCAHN</sequence>
<proteinExistence type="inferred from homology"/>
<name>A0A345P7Z6_9GAMM</name>
<dbReference type="OrthoDB" id="9801469at2"/>
<dbReference type="InterPro" id="IPR002634">
    <property type="entry name" value="BolA"/>
</dbReference>
<dbReference type="Proteomes" id="UP000253940">
    <property type="component" value="Chromosome"/>
</dbReference>
<accession>A0A345P7Z6</accession>